<dbReference type="PANTHER" id="PTHR21310:SF37">
    <property type="entry name" value="AMINOGLYCOSIDE PHOSPHOTRANSFERASE DOMAIN-CONTAINING PROTEIN"/>
    <property type="match status" value="1"/>
</dbReference>
<name>A0A2K3QNZ4_9HYPO</name>
<evidence type="ECO:0000259" key="1">
    <source>
        <dbReference type="Pfam" id="PF01636"/>
    </source>
</evidence>
<organism evidence="2 3">
    <name type="scientific">Tolypocladium capitatum</name>
    <dbReference type="NCBI Taxonomy" id="45235"/>
    <lineage>
        <taxon>Eukaryota</taxon>
        <taxon>Fungi</taxon>
        <taxon>Dikarya</taxon>
        <taxon>Ascomycota</taxon>
        <taxon>Pezizomycotina</taxon>
        <taxon>Sordariomycetes</taxon>
        <taxon>Hypocreomycetidae</taxon>
        <taxon>Hypocreales</taxon>
        <taxon>Ophiocordycipitaceae</taxon>
        <taxon>Tolypocladium</taxon>
    </lineage>
</organism>
<evidence type="ECO:0000313" key="2">
    <source>
        <dbReference type="EMBL" id="PNY29256.1"/>
    </source>
</evidence>
<dbReference type="Proteomes" id="UP000236621">
    <property type="component" value="Unassembled WGS sequence"/>
</dbReference>
<protein>
    <recommendedName>
        <fullName evidence="1">Aminoglycoside phosphotransferase domain-containing protein</fullName>
    </recommendedName>
</protein>
<evidence type="ECO:0000313" key="3">
    <source>
        <dbReference type="Proteomes" id="UP000236621"/>
    </source>
</evidence>
<dbReference type="AlphaFoldDB" id="A0A2K3QNZ4"/>
<dbReference type="SUPFAM" id="SSF56112">
    <property type="entry name" value="Protein kinase-like (PK-like)"/>
    <property type="match status" value="1"/>
</dbReference>
<comment type="caution">
    <text evidence="2">The sequence shown here is derived from an EMBL/GenBank/DDBJ whole genome shotgun (WGS) entry which is preliminary data.</text>
</comment>
<reference evidence="2 3" key="1">
    <citation type="submission" date="2017-08" db="EMBL/GenBank/DDBJ databases">
        <title>Harnessing the power of phylogenomics to disentangle the directionality and signatures of interkingdom host jumping in the parasitic fungal genus Tolypocladium.</title>
        <authorList>
            <person name="Quandt C.A."/>
            <person name="Patterson W."/>
            <person name="Spatafora J.W."/>
        </authorList>
    </citation>
    <scope>NUCLEOTIDE SEQUENCE [LARGE SCALE GENOMIC DNA]</scope>
    <source>
        <strain evidence="2 3">CBS 113982</strain>
    </source>
</reference>
<sequence>MDGTLPLLKGRISLEEALKEDVDIIRELAYPERRLRFWLHLYSCRRHIAEVVSRHLHIPQSDFSLGQVEEWVHGSYNACIPIHIAESARGSKLPPQVIIRFPLPYKAGEDFHPGNVDEKLRSEAATYVWLQQSCPDIPVPRLFGFGFPAGQSFTAVQNESLYSRVLWFVRRAIPWMFGRTLSPYVPHSRCQLLDLGYLVIERIDNGRMLSESWEEHRHDSIRRANLFRGLSRIMLRLSKLPLPRIGSWTMDDRGVLKLANRPLTLLLHQLENAEIPTEIPRDRTYTSVEPYVLDLIACQDNRMRYQPNSIHNQGDGETQLAALTAMRALLPKFTDRQFRQGPFVYSLTDLHQSNIFVDDDWHITSIIDLEWACARPIEMLDPPDWLTSRSLEEIFVHLDEYASVHDEFVDAFEKEELAQCQSNENAEMMRAGWKTGKFWYSHALDSPTVLLALFVDHIQPRFAKFSSASWDEFSHMLMQLWDLNSQKFISAKVIEQGQYVNQLRKTFTSSVDAEGRD</sequence>
<dbReference type="Pfam" id="PF01636">
    <property type="entry name" value="APH"/>
    <property type="match status" value="1"/>
</dbReference>
<accession>A0A2K3QNZ4</accession>
<dbReference type="InterPro" id="IPR051678">
    <property type="entry name" value="AGP_Transferase"/>
</dbReference>
<gene>
    <name evidence="2" type="ORF">TCAP_00829</name>
</gene>
<proteinExistence type="predicted"/>
<keyword evidence="3" id="KW-1185">Reference proteome</keyword>
<dbReference type="OrthoDB" id="3645574at2759"/>
<dbReference type="InterPro" id="IPR011009">
    <property type="entry name" value="Kinase-like_dom_sf"/>
</dbReference>
<dbReference type="EMBL" id="NRSZ01000135">
    <property type="protein sequence ID" value="PNY29256.1"/>
    <property type="molecule type" value="Genomic_DNA"/>
</dbReference>
<dbReference type="PANTHER" id="PTHR21310">
    <property type="entry name" value="AMINOGLYCOSIDE PHOSPHOTRANSFERASE-RELATED-RELATED"/>
    <property type="match status" value="1"/>
</dbReference>
<feature type="domain" description="Aminoglycoside phosphotransferase" evidence="1">
    <location>
        <begin position="111"/>
        <end position="375"/>
    </location>
</feature>
<dbReference type="InterPro" id="IPR002575">
    <property type="entry name" value="Aminoglycoside_PTrfase"/>
</dbReference>
<dbReference type="STRING" id="45235.A0A2K3QNZ4"/>